<name>A0A6A2ZMG4_HIBSY</name>
<dbReference type="Proteomes" id="UP000436088">
    <property type="component" value="Unassembled WGS sequence"/>
</dbReference>
<gene>
    <name evidence="2" type="ORF">F3Y22_tig00110860pilonHSYRG00104</name>
</gene>
<organism evidence="2 3">
    <name type="scientific">Hibiscus syriacus</name>
    <name type="common">Rose of Sharon</name>
    <dbReference type="NCBI Taxonomy" id="106335"/>
    <lineage>
        <taxon>Eukaryota</taxon>
        <taxon>Viridiplantae</taxon>
        <taxon>Streptophyta</taxon>
        <taxon>Embryophyta</taxon>
        <taxon>Tracheophyta</taxon>
        <taxon>Spermatophyta</taxon>
        <taxon>Magnoliopsida</taxon>
        <taxon>eudicotyledons</taxon>
        <taxon>Gunneridae</taxon>
        <taxon>Pentapetalae</taxon>
        <taxon>rosids</taxon>
        <taxon>malvids</taxon>
        <taxon>Malvales</taxon>
        <taxon>Malvaceae</taxon>
        <taxon>Malvoideae</taxon>
        <taxon>Hibiscus</taxon>
    </lineage>
</organism>
<feature type="transmembrane region" description="Helical" evidence="1">
    <location>
        <begin position="29"/>
        <end position="50"/>
    </location>
</feature>
<reference evidence="2" key="1">
    <citation type="submission" date="2019-09" db="EMBL/GenBank/DDBJ databases">
        <title>Draft genome information of white flower Hibiscus syriacus.</title>
        <authorList>
            <person name="Kim Y.-M."/>
        </authorList>
    </citation>
    <scope>NUCLEOTIDE SEQUENCE [LARGE SCALE GENOMIC DNA]</scope>
    <source>
        <strain evidence="2">YM2019G1</strain>
    </source>
</reference>
<dbReference type="AlphaFoldDB" id="A0A6A2ZMG4"/>
<dbReference type="PANTHER" id="PTHR35095:SF1">
    <property type="entry name" value="OS05G0143300 PROTEIN"/>
    <property type="match status" value="1"/>
</dbReference>
<evidence type="ECO:0000256" key="1">
    <source>
        <dbReference type="SAM" id="Phobius"/>
    </source>
</evidence>
<dbReference type="EMBL" id="VEPZ02001140">
    <property type="protein sequence ID" value="KAE8692095.1"/>
    <property type="molecule type" value="Genomic_DNA"/>
</dbReference>
<comment type="caution">
    <text evidence="2">The sequence shown here is derived from an EMBL/GenBank/DDBJ whole genome shotgun (WGS) entry which is preliminary data.</text>
</comment>
<keyword evidence="1" id="KW-1133">Transmembrane helix</keyword>
<keyword evidence="3" id="KW-1185">Reference proteome</keyword>
<proteinExistence type="predicted"/>
<evidence type="ECO:0000313" key="2">
    <source>
        <dbReference type="EMBL" id="KAE8692095.1"/>
    </source>
</evidence>
<evidence type="ECO:0000313" key="3">
    <source>
        <dbReference type="Proteomes" id="UP000436088"/>
    </source>
</evidence>
<keyword evidence="1" id="KW-0472">Membrane</keyword>
<dbReference type="PANTHER" id="PTHR35095">
    <property type="entry name" value="OS05G0143300 PROTEIN"/>
    <property type="match status" value="1"/>
</dbReference>
<keyword evidence="1" id="KW-0812">Transmembrane</keyword>
<dbReference type="GO" id="GO:0016874">
    <property type="term" value="F:ligase activity"/>
    <property type="evidence" value="ECO:0007669"/>
    <property type="project" value="UniProtKB-KW"/>
</dbReference>
<sequence>MVDKQRNDETTILSLNKSRPELPRLLTQFSAGIAGTGLAVLFSVICKIAYTRAPFCTSKLFSTSLGFGLVWLSWAVNRLRGTIVQISKNAGKLVLKEKEMIKRVEKSVNDIYFRVGTLMAIAMLGFA</sequence>
<protein>
    <submittedName>
        <fullName evidence="2">Mitochondrial ubiquitin ligase activator of nfkb 1-like</fullName>
    </submittedName>
</protein>
<accession>A0A6A2ZMG4</accession>